<evidence type="ECO:0008006" key="4">
    <source>
        <dbReference type="Google" id="ProtNLM"/>
    </source>
</evidence>
<sequence length="663" mass="78643">MNTKIETIPVLQEKCKYHQNEQANLICLTVGCLNQGFFCFECKNHHEGHNVIQGIEFFDTLKQLVSFDGQQKSSNNVNQVSARIVTAMLTAIDELEALNQYFSEILGSIRLQFEKYCQISNDVNVINNFLIFCQKETTETQQFKDKFEECLKRLCLKLQKLQIKSTVTCQSNSLFVPDERLFQEYLEPLISTLKGIRLQAESSFTKPLYYNKLDLSFKNGLVPQINQFFEPVVFETDQPKEEDKVLEKLWMDKNETMRKMLLMKQRTKEEQVIEDEPYSYGNGRLEKVFAVAGSKVWFLDFIYSKFKPTSKHSKIEPKQACVICKCHQKFARINEFLNCKYGDLYGPYHLEARLLDSFKMAFDKRTNKDYLIDRGGLYFHDLCVYWSSLVECDEKKGTIDFESLQEAVKISQETYCYLCKRKGPTLKCNNENCQIWIHYYCWKELEPSQQYLDNQKFRMLCYQHVPAKYRKPAWASQNLLLDDQQLEKRETKEFRQSQFVKLINQESAQSRQPNNNLMNDLFIILLLIIFTLYFHLFFLLIIYLIFFTKTLHQFLIFHFIIIIQKFLNKLIRTVLFILINYNLLFKEVIIIIYIPLKFILSHILLVIVLKIALVSSKKFKQLELILDERNFQKKYNILFKLFNQAFGCIIFLNSIELMKFKFS</sequence>
<gene>
    <name evidence="2" type="ORF">PSON_ATCC_30995.1.T1210042</name>
</gene>
<protein>
    <recommendedName>
        <fullName evidence="4">PHD-type domain-containing protein</fullName>
    </recommendedName>
</protein>
<dbReference type="AlphaFoldDB" id="A0A8S1QUF5"/>
<keyword evidence="1" id="KW-1133">Transmembrane helix</keyword>
<dbReference type="PROSITE" id="PS51257">
    <property type="entry name" value="PROKAR_LIPOPROTEIN"/>
    <property type="match status" value="1"/>
</dbReference>
<reference evidence="2" key="1">
    <citation type="submission" date="2021-01" db="EMBL/GenBank/DDBJ databases">
        <authorList>
            <consortium name="Genoscope - CEA"/>
            <person name="William W."/>
        </authorList>
    </citation>
    <scope>NUCLEOTIDE SEQUENCE</scope>
</reference>
<name>A0A8S1QUF5_9CILI</name>
<dbReference type="EMBL" id="CAJJDN010000121">
    <property type="protein sequence ID" value="CAD8119398.1"/>
    <property type="molecule type" value="Genomic_DNA"/>
</dbReference>
<evidence type="ECO:0000313" key="3">
    <source>
        <dbReference type="Proteomes" id="UP000692954"/>
    </source>
</evidence>
<dbReference type="Proteomes" id="UP000692954">
    <property type="component" value="Unassembled WGS sequence"/>
</dbReference>
<evidence type="ECO:0000256" key="1">
    <source>
        <dbReference type="SAM" id="Phobius"/>
    </source>
</evidence>
<keyword evidence="1" id="KW-0812">Transmembrane</keyword>
<feature type="transmembrane region" description="Helical" evidence="1">
    <location>
        <begin position="635"/>
        <end position="655"/>
    </location>
</feature>
<feature type="transmembrane region" description="Helical" evidence="1">
    <location>
        <begin position="590"/>
        <end position="614"/>
    </location>
</feature>
<evidence type="ECO:0000313" key="2">
    <source>
        <dbReference type="EMBL" id="CAD8119398.1"/>
    </source>
</evidence>
<proteinExistence type="predicted"/>
<feature type="transmembrane region" description="Helical" evidence="1">
    <location>
        <begin position="521"/>
        <end position="546"/>
    </location>
</feature>
<accession>A0A8S1QUF5</accession>
<comment type="caution">
    <text evidence="2">The sequence shown here is derived from an EMBL/GenBank/DDBJ whole genome shotgun (WGS) entry which is preliminary data.</text>
</comment>
<organism evidence="2 3">
    <name type="scientific">Paramecium sonneborni</name>
    <dbReference type="NCBI Taxonomy" id="65129"/>
    <lineage>
        <taxon>Eukaryota</taxon>
        <taxon>Sar</taxon>
        <taxon>Alveolata</taxon>
        <taxon>Ciliophora</taxon>
        <taxon>Intramacronucleata</taxon>
        <taxon>Oligohymenophorea</taxon>
        <taxon>Peniculida</taxon>
        <taxon>Parameciidae</taxon>
        <taxon>Paramecium</taxon>
    </lineage>
</organism>
<keyword evidence="3" id="KW-1185">Reference proteome</keyword>
<keyword evidence="1" id="KW-0472">Membrane</keyword>
<dbReference type="Pfam" id="PF13771">
    <property type="entry name" value="zf-HC5HC2H"/>
    <property type="match status" value="1"/>
</dbReference>
<dbReference type="OrthoDB" id="512616at2759"/>